<dbReference type="SUPFAM" id="SSF49464">
    <property type="entry name" value="Carboxypeptidase regulatory domain-like"/>
    <property type="match status" value="1"/>
</dbReference>
<dbReference type="SUPFAM" id="SSF56935">
    <property type="entry name" value="Porins"/>
    <property type="match status" value="1"/>
</dbReference>
<dbReference type="EMBL" id="BKAU01000001">
    <property type="protein sequence ID" value="GEP95639.1"/>
    <property type="molecule type" value="Genomic_DNA"/>
</dbReference>
<feature type="domain" description="TonB-dependent receptor-like beta-barrel" evidence="5">
    <location>
        <begin position="506"/>
        <end position="916"/>
    </location>
</feature>
<dbReference type="Pfam" id="PF13715">
    <property type="entry name" value="CarbopepD_reg_2"/>
    <property type="match status" value="1"/>
</dbReference>
<name>A0A512RIU9_9BACT</name>
<protein>
    <submittedName>
        <fullName evidence="7">Outer membrane protein</fullName>
    </submittedName>
</protein>
<proteinExistence type="inferred from homology"/>
<feature type="domain" description="TonB-dependent receptor plug" evidence="6">
    <location>
        <begin position="114"/>
        <end position="206"/>
    </location>
</feature>
<comment type="caution">
    <text evidence="7">The sequence shown here is derived from an EMBL/GenBank/DDBJ whole genome shotgun (WGS) entry which is preliminary data.</text>
</comment>
<keyword evidence="2 4" id="KW-0472">Membrane</keyword>
<dbReference type="Pfam" id="PF07715">
    <property type="entry name" value="Plug"/>
    <property type="match status" value="1"/>
</dbReference>
<evidence type="ECO:0000259" key="5">
    <source>
        <dbReference type="Pfam" id="PF00593"/>
    </source>
</evidence>
<sequence>MAQTGTVAGTIVDGASGDILIGVNIRVKQTNGGAVTGIDGKYNLKLAPGKYTLEFSYISYQSKIVEEVEVKAGGLKSLDMALSQKSVDLKQVVITASAIDNNEVSVLRLQKNSLSVQDGISSQEISKIGFSNSAESMKRVTGASVEGGKFIVMRGLGDRYSISQMDGMSLPSTDPYRNSASMDLIPSTMVDNIVVKKTFTPDLPGNFTGGAVDITTKSLPDRFYLNVSASVGVNDQATFNNNFLSDPIQGKTDWIGFDDGSRKLPDLARKNPYMTSLGSSIASIQNNPDNQMISDFNRSMRVFADRPYSVAAGSPGLNRSLNIATGNRFKSGNGNAFGFNLGLNYQHDNRFYDNRVINNYKANISNENRMQRFLYSSGTESLSSATIGGIASAAYQFGKNEIGASVIYNNTGDQSVLNLDKGTFPGALSSGEYRNRVIGFQQRSLLNSQLKGKHRASFFGETTIEWAANYILSSQYEPDLRFLGAPVTAAGDYFFVREVPNPFHFFRDLKDNQYMGKLDLTSSMKKFTLKYGGFISRKERDFTEYRYQLSTTGTDPADAEYLSFGEAAGDFDRFFGADNTGVLGKSGSSAIFGNTYEDQTQPSNLYEGYEQVIAGYLMGTFNLSPKLKTVIGARIETTDYQVNVKSGSRAPGKIDAVDVLPSLNFIYALNDKANLRLSGSRTLARPNMREMAPFISFDLLGGFPIVGNPDIERTNITNVDFRYELFPKSDELFAVSLFYKNFQNPIVTELDATSDQPQYKYVNSQQANLAGAEIEFRKGLGFIDPVVKNFKFGVNFTYIYSKVMLRSAEYDIRKQVNPDLKNWRPFAAQSPYIVNLLLSYDQKEKGWESTLFANVFGPRLFANGAGAAPDVYEVYGRIKDKQENRIKSNVPVPELNFRIRKQFKNQFSVALNVNNILDYDVVTYQEHNGEYFTTQAFNPGRVYKLTLGYSISK</sequence>
<keyword evidence="4" id="KW-0798">TonB box</keyword>
<dbReference type="InterPro" id="IPR008969">
    <property type="entry name" value="CarboxyPept-like_regulatory"/>
</dbReference>
<evidence type="ECO:0000256" key="3">
    <source>
        <dbReference type="ARBA" id="ARBA00023237"/>
    </source>
</evidence>
<evidence type="ECO:0000256" key="4">
    <source>
        <dbReference type="RuleBase" id="RU003357"/>
    </source>
</evidence>
<dbReference type="Gene3D" id="2.60.40.1120">
    <property type="entry name" value="Carboxypeptidase-like, regulatory domain"/>
    <property type="match status" value="1"/>
</dbReference>
<dbReference type="AlphaFoldDB" id="A0A512RIU9"/>
<dbReference type="PANTHER" id="PTHR40980">
    <property type="entry name" value="PLUG DOMAIN-CONTAINING PROTEIN"/>
    <property type="match status" value="1"/>
</dbReference>
<dbReference type="InterPro" id="IPR012910">
    <property type="entry name" value="Plug_dom"/>
</dbReference>
<evidence type="ECO:0000256" key="2">
    <source>
        <dbReference type="ARBA" id="ARBA00023136"/>
    </source>
</evidence>
<dbReference type="InterPro" id="IPR037066">
    <property type="entry name" value="Plug_dom_sf"/>
</dbReference>
<dbReference type="PANTHER" id="PTHR40980:SF4">
    <property type="entry name" value="TONB-DEPENDENT RECEPTOR-LIKE BETA-BARREL DOMAIN-CONTAINING PROTEIN"/>
    <property type="match status" value="1"/>
</dbReference>
<comment type="similarity">
    <text evidence="4">Belongs to the TonB-dependent receptor family.</text>
</comment>
<keyword evidence="8" id="KW-1185">Reference proteome</keyword>
<dbReference type="GO" id="GO:0009279">
    <property type="term" value="C:cell outer membrane"/>
    <property type="evidence" value="ECO:0007669"/>
    <property type="project" value="UniProtKB-SubCell"/>
</dbReference>
<dbReference type="Proteomes" id="UP000321436">
    <property type="component" value="Unassembled WGS sequence"/>
</dbReference>
<evidence type="ECO:0000256" key="1">
    <source>
        <dbReference type="ARBA" id="ARBA00004442"/>
    </source>
</evidence>
<dbReference type="Gene3D" id="2.170.130.10">
    <property type="entry name" value="TonB-dependent receptor, plug domain"/>
    <property type="match status" value="1"/>
</dbReference>
<evidence type="ECO:0000313" key="7">
    <source>
        <dbReference type="EMBL" id="GEP95639.1"/>
    </source>
</evidence>
<evidence type="ECO:0000313" key="8">
    <source>
        <dbReference type="Proteomes" id="UP000321436"/>
    </source>
</evidence>
<dbReference type="InterPro" id="IPR000531">
    <property type="entry name" value="Beta-barrel_TonB"/>
</dbReference>
<dbReference type="Gene3D" id="2.40.170.20">
    <property type="entry name" value="TonB-dependent receptor, beta-barrel domain"/>
    <property type="match status" value="1"/>
</dbReference>
<dbReference type="InterPro" id="IPR036942">
    <property type="entry name" value="Beta-barrel_TonB_sf"/>
</dbReference>
<keyword evidence="3" id="KW-0998">Cell outer membrane</keyword>
<accession>A0A512RIU9</accession>
<evidence type="ECO:0000259" key="6">
    <source>
        <dbReference type="Pfam" id="PF07715"/>
    </source>
</evidence>
<organism evidence="7 8">
    <name type="scientific">Chitinophaga cymbidii</name>
    <dbReference type="NCBI Taxonomy" id="1096750"/>
    <lineage>
        <taxon>Bacteria</taxon>
        <taxon>Pseudomonadati</taxon>
        <taxon>Bacteroidota</taxon>
        <taxon>Chitinophagia</taxon>
        <taxon>Chitinophagales</taxon>
        <taxon>Chitinophagaceae</taxon>
        <taxon>Chitinophaga</taxon>
    </lineage>
</organism>
<gene>
    <name evidence="7" type="ORF">CCY01nite_18990</name>
</gene>
<reference evidence="7 8" key="1">
    <citation type="submission" date="2019-07" db="EMBL/GenBank/DDBJ databases">
        <title>Whole genome shotgun sequence of Chitinophaga cymbidii NBRC 109752.</title>
        <authorList>
            <person name="Hosoyama A."/>
            <person name="Uohara A."/>
            <person name="Ohji S."/>
            <person name="Ichikawa N."/>
        </authorList>
    </citation>
    <scope>NUCLEOTIDE SEQUENCE [LARGE SCALE GENOMIC DNA]</scope>
    <source>
        <strain evidence="7 8">NBRC 109752</strain>
    </source>
</reference>
<comment type="subcellular location">
    <subcellularLocation>
        <location evidence="1 4">Cell outer membrane</location>
    </subcellularLocation>
</comment>
<dbReference type="Pfam" id="PF00593">
    <property type="entry name" value="TonB_dep_Rec_b-barrel"/>
    <property type="match status" value="1"/>
</dbReference>